<evidence type="ECO:0000256" key="8">
    <source>
        <dbReference type="ARBA" id="ARBA00022763"/>
    </source>
</evidence>
<keyword evidence="10" id="KW-0833">Ubl conjugation pathway</keyword>
<dbReference type="InterPro" id="IPR017907">
    <property type="entry name" value="Znf_RING_CS"/>
</dbReference>
<evidence type="ECO:0000256" key="4">
    <source>
        <dbReference type="ARBA" id="ARBA00009506"/>
    </source>
</evidence>
<dbReference type="PROSITE" id="PS51908">
    <property type="entry name" value="ZF_UBZ4"/>
    <property type="match status" value="1"/>
</dbReference>
<dbReference type="PROSITE" id="PS00518">
    <property type="entry name" value="ZF_RING_1"/>
    <property type="match status" value="1"/>
</dbReference>
<dbReference type="AlphaFoldDB" id="A0A0L7QLN2"/>
<evidence type="ECO:0000256" key="3">
    <source>
        <dbReference type="ARBA" id="ARBA00004906"/>
    </source>
</evidence>
<dbReference type="GO" id="GO:0003697">
    <property type="term" value="F:single-stranded DNA binding"/>
    <property type="evidence" value="ECO:0007669"/>
    <property type="project" value="InterPro"/>
</dbReference>
<evidence type="ECO:0000256" key="1">
    <source>
        <dbReference type="ARBA" id="ARBA00000900"/>
    </source>
</evidence>
<comment type="subcellular location">
    <subcellularLocation>
        <location evidence="2">Nucleus</location>
    </subcellularLocation>
</comment>
<dbReference type="GO" id="GO:0061630">
    <property type="term" value="F:ubiquitin protein ligase activity"/>
    <property type="evidence" value="ECO:0007669"/>
    <property type="project" value="UniProtKB-EC"/>
</dbReference>
<dbReference type="FunFam" id="3.30.160.60:FF:000331">
    <property type="entry name" value="E3 ubiquitin-protein ligase RAD18"/>
    <property type="match status" value="1"/>
</dbReference>
<protein>
    <recommendedName>
        <fullName evidence="5">RING-type E3 ubiquitin transferase</fullName>
        <ecNumber evidence="5">2.3.2.27</ecNumber>
    </recommendedName>
    <alternativeName>
        <fullName evidence="15 16">RING-type E3 ubiquitin transferase RAD18</fullName>
    </alternativeName>
</protein>
<evidence type="ECO:0000313" key="24">
    <source>
        <dbReference type="Proteomes" id="UP000053825"/>
    </source>
</evidence>
<keyword evidence="6" id="KW-0808">Transferase</keyword>
<name>A0A0L7QLN2_9HYME</name>
<evidence type="ECO:0000259" key="20">
    <source>
        <dbReference type="PROSITE" id="PS50089"/>
    </source>
</evidence>
<evidence type="ECO:0000256" key="7">
    <source>
        <dbReference type="ARBA" id="ARBA00022723"/>
    </source>
</evidence>
<reference evidence="23 24" key="1">
    <citation type="submission" date="2015-07" db="EMBL/GenBank/DDBJ databases">
        <title>The genome of Habropoda laboriosa.</title>
        <authorList>
            <person name="Pan H."/>
            <person name="Kapheim K."/>
        </authorList>
    </citation>
    <scope>NUCLEOTIDE SEQUENCE [LARGE SCALE GENOMIC DNA]</scope>
    <source>
        <strain evidence="23">0110345459</strain>
    </source>
</reference>
<evidence type="ECO:0000256" key="17">
    <source>
        <dbReference type="PROSITE-ProRule" id="PRU00175"/>
    </source>
</evidence>
<comment type="pathway">
    <text evidence="3">Protein modification; protein ubiquitination.</text>
</comment>
<evidence type="ECO:0000256" key="5">
    <source>
        <dbReference type="ARBA" id="ARBA00012483"/>
    </source>
</evidence>
<dbReference type="SMART" id="SM00513">
    <property type="entry name" value="SAP"/>
    <property type="match status" value="1"/>
</dbReference>
<dbReference type="SUPFAM" id="SSF57850">
    <property type="entry name" value="RING/U-box"/>
    <property type="match status" value="1"/>
</dbReference>
<keyword evidence="12" id="KW-0238">DNA-binding</keyword>
<feature type="region of interest" description="Disordered" evidence="19">
    <location>
        <begin position="579"/>
        <end position="602"/>
    </location>
</feature>
<organism evidence="23 24">
    <name type="scientific">Habropoda laboriosa</name>
    <dbReference type="NCBI Taxonomy" id="597456"/>
    <lineage>
        <taxon>Eukaryota</taxon>
        <taxon>Metazoa</taxon>
        <taxon>Ecdysozoa</taxon>
        <taxon>Arthropoda</taxon>
        <taxon>Hexapoda</taxon>
        <taxon>Insecta</taxon>
        <taxon>Pterygota</taxon>
        <taxon>Neoptera</taxon>
        <taxon>Endopterygota</taxon>
        <taxon>Hymenoptera</taxon>
        <taxon>Apocrita</taxon>
        <taxon>Aculeata</taxon>
        <taxon>Apoidea</taxon>
        <taxon>Anthophila</taxon>
        <taxon>Apidae</taxon>
        <taxon>Habropoda</taxon>
    </lineage>
</organism>
<dbReference type="GO" id="GO:0006301">
    <property type="term" value="P:DNA damage tolerance"/>
    <property type="evidence" value="ECO:0007669"/>
    <property type="project" value="InterPro"/>
</dbReference>
<dbReference type="SMART" id="SM00184">
    <property type="entry name" value="RING"/>
    <property type="match status" value="1"/>
</dbReference>
<keyword evidence="9 17" id="KW-0863">Zinc-finger</keyword>
<evidence type="ECO:0000256" key="11">
    <source>
        <dbReference type="ARBA" id="ARBA00022833"/>
    </source>
</evidence>
<comment type="catalytic activity">
    <reaction evidence="1">
        <text>S-ubiquitinyl-[E2 ubiquitin-conjugating enzyme]-L-cysteine + [acceptor protein]-L-lysine = [E2 ubiquitin-conjugating enzyme]-L-cysteine + N(6)-ubiquitinyl-[acceptor protein]-L-lysine.</text>
        <dbReference type="EC" id="2.3.2.27"/>
    </reaction>
</comment>
<dbReference type="InterPro" id="IPR006642">
    <property type="entry name" value="Rad18_UBZ4"/>
</dbReference>
<keyword evidence="14" id="KW-0539">Nucleus</keyword>
<evidence type="ECO:0000259" key="22">
    <source>
        <dbReference type="PROSITE" id="PS51908"/>
    </source>
</evidence>
<dbReference type="GO" id="GO:0006281">
    <property type="term" value="P:DNA repair"/>
    <property type="evidence" value="ECO:0007669"/>
    <property type="project" value="UniProtKB-KW"/>
</dbReference>
<gene>
    <name evidence="23" type="ORF">WH47_09060</name>
</gene>
<evidence type="ECO:0000256" key="9">
    <source>
        <dbReference type="ARBA" id="ARBA00022771"/>
    </source>
</evidence>
<dbReference type="PROSITE" id="PS50800">
    <property type="entry name" value="SAP"/>
    <property type="match status" value="1"/>
</dbReference>
<accession>A0A0L7QLN2</accession>
<dbReference type="InterPro" id="IPR003034">
    <property type="entry name" value="SAP_dom"/>
</dbReference>
<dbReference type="Pfam" id="PF13923">
    <property type="entry name" value="zf-C3HC4_2"/>
    <property type="match status" value="1"/>
</dbReference>
<dbReference type="PROSITE" id="PS50089">
    <property type="entry name" value="ZF_RING_2"/>
    <property type="match status" value="1"/>
</dbReference>
<dbReference type="GO" id="GO:0005634">
    <property type="term" value="C:nucleus"/>
    <property type="evidence" value="ECO:0007669"/>
    <property type="project" value="UniProtKB-SubCell"/>
</dbReference>
<dbReference type="Gene3D" id="3.30.160.60">
    <property type="entry name" value="Classic Zinc Finger"/>
    <property type="match status" value="1"/>
</dbReference>
<evidence type="ECO:0000313" key="23">
    <source>
        <dbReference type="EMBL" id="KOC59538.1"/>
    </source>
</evidence>
<feature type="domain" description="RING-type" evidence="20">
    <location>
        <begin position="14"/>
        <end position="51"/>
    </location>
</feature>
<evidence type="ECO:0000256" key="13">
    <source>
        <dbReference type="ARBA" id="ARBA00023204"/>
    </source>
</evidence>
<evidence type="ECO:0000256" key="6">
    <source>
        <dbReference type="ARBA" id="ARBA00022679"/>
    </source>
</evidence>
<feature type="compositionally biased region" description="Polar residues" evidence="19">
    <location>
        <begin position="586"/>
        <end position="596"/>
    </location>
</feature>
<dbReference type="EMBL" id="KQ414914">
    <property type="protein sequence ID" value="KOC59538.1"/>
    <property type="molecule type" value="Genomic_DNA"/>
</dbReference>
<comment type="similarity">
    <text evidence="4">Belongs to the RAD18 family.</text>
</comment>
<dbReference type="GO" id="GO:0097505">
    <property type="term" value="C:Rad6-Rad18 complex"/>
    <property type="evidence" value="ECO:0007669"/>
    <property type="project" value="TreeGrafter"/>
</dbReference>
<dbReference type="GO" id="GO:0006513">
    <property type="term" value="P:protein monoubiquitination"/>
    <property type="evidence" value="ECO:0007669"/>
    <property type="project" value="InterPro"/>
</dbReference>
<evidence type="ECO:0000259" key="21">
    <source>
        <dbReference type="PROSITE" id="PS50800"/>
    </source>
</evidence>
<feature type="domain" description="SAP" evidence="21">
    <location>
        <begin position="222"/>
        <end position="256"/>
    </location>
</feature>
<evidence type="ECO:0000256" key="14">
    <source>
        <dbReference type="ARBA" id="ARBA00023242"/>
    </source>
</evidence>
<keyword evidence="13 18" id="KW-0234">DNA repair</keyword>
<dbReference type="InterPro" id="IPR039577">
    <property type="entry name" value="Rad18"/>
</dbReference>
<dbReference type="InterPro" id="IPR013083">
    <property type="entry name" value="Znf_RING/FYVE/PHD"/>
</dbReference>
<evidence type="ECO:0000256" key="12">
    <source>
        <dbReference type="ARBA" id="ARBA00023125"/>
    </source>
</evidence>
<dbReference type="CDD" id="cd16529">
    <property type="entry name" value="RING-HC_RAD18"/>
    <property type="match status" value="1"/>
</dbReference>
<dbReference type="GO" id="GO:0008270">
    <property type="term" value="F:zinc ion binding"/>
    <property type="evidence" value="ECO:0007669"/>
    <property type="project" value="UniProtKB-KW"/>
</dbReference>
<dbReference type="SMART" id="SM00734">
    <property type="entry name" value="ZnF_Rad18"/>
    <property type="match status" value="1"/>
</dbReference>
<dbReference type="FunFam" id="3.30.40.10:FF:000172">
    <property type="entry name" value="E3 ubiquitin-protein ligase RAD18"/>
    <property type="match status" value="1"/>
</dbReference>
<dbReference type="OrthoDB" id="6499288at2759"/>
<keyword evidence="24" id="KW-1185">Reference proteome</keyword>
<sequence length="681" mass="78414">EQLFLQHIEDLLVCGICYEFMDTSVITSCSHNYCSLCIRKYLHYKTQCPACFTETFEKDLRKNKVLDEIIAQFSQIKDKLKRCLQIQIQFAQCDKIDNVSNTPKSLHQSQNAHVNKEENKIICNTSTTKINLSPSINVQKDVCSPSTSGRPKIPLMFTPKSYKRPIVTSAEDSKVVICPVCKVTVSETHINRHLDDCLKRESIKDIQQVVKSDRKPLPKLVFTLMKEVVIKKKLKEFGLSSHGDRRAMEARLQRYIVLYNAECDKSNPRSISELVKQCEDEENLEKKINRTTFLNKLQITRNTEQYIIDDERKKYLETHKDSFESLIKQIKSIDTPKKSSVRRSLLKENIENNEDIPHKRQAVTENSDDSLIDTKHSDFQSLNSAVYIQDSDSDTSCPLQMYSSTDPKKFLNAELSPNNNDSHNKSKIKYEEHNDIEEFNSSNLHMKISETEEHDSSDAFSDTSISSKQTQSIMENSFYRDTLKEDCKNVSNTSKYKKLLQKQKNLSLKNEMKCVDAVSTSMKDFDPNSTINEEEEEDEKSMSVLQDILCDLSSNDSTDSKLKYGKFYGFVNDSVNKSSNLEKENVSSSPERSGNYSVRKRTHDSMQNDNKFISSMKKKIKKSSYYQIETKESSKGESSSTLNDKEMDCLQGEPQLRKRLPKNVKETTVVRKSTRIKVKNN</sequence>
<dbReference type="Gene3D" id="3.30.40.10">
    <property type="entry name" value="Zinc/RING finger domain, C3HC4 (zinc finger)"/>
    <property type="match status" value="1"/>
</dbReference>
<evidence type="ECO:0000256" key="15">
    <source>
        <dbReference type="ARBA" id="ARBA00031783"/>
    </source>
</evidence>
<keyword evidence="8 18" id="KW-0227">DNA damage</keyword>
<keyword evidence="11" id="KW-0862">Zinc</keyword>
<evidence type="ECO:0000256" key="19">
    <source>
        <dbReference type="SAM" id="MobiDB-lite"/>
    </source>
</evidence>
<keyword evidence="7" id="KW-0479">Metal-binding</keyword>
<dbReference type="PANTHER" id="PTHR14134">
    <property type="entry name" value="E3 UBIQUITIN-PROTEIN LIGASE RAD18"/>
    <property type="match status" value="1"/>
</dbReference>
<evidence type="ECO:0000256" key="10">
    <source>
        <dbReference type="ARBA" id="ARBA00022786"/>
    </source>
</evidence>
<evidence type="ECO:0000256" key="18">
    <source>
        <dbReference type="PROSITE-ProRule" id="PRU01256"/>
    </source>
</evidence>
<dbReference type="EC" id="2.3.2.27" evidence="5"/>
<feature type="non-terminal residue" evidence="23">
    <location>
        <position position="1"/>
    </location>
</feature>
<feature type="domain" description="UBZ4-type" evidence="22">
    <location>
        <begin position="175"/>
        <end position="202"/>
    </location>
</feature>
<dbReference type="PANTHER" id="PTHR14134:SF2">
    <property type="entry name" value="E3 UBIQUITIN-PROTEIN LIGASE RAD18"/>
    <property type="match status" value="1"/>
</dbReference>
<dbReference type="InterPro" id="IPR001841">
    <property type="entry name" value="Znf_RING"/>
</dbReference>
<dbReference type="STRING" id="597456.A0A0L7QLN2"/>
<feature type="region of interest" description="Disordered" evidence="19">
    <location>
        <begin position="624"/>
        <end position="654"/>
    </location>
</feature>
<proteinExistence type="inferred from homology"/>
<evidence type="ECO:0000256" key="2">
    <source>
        <dbReference type="ARBA" id="ARBA00004123"/>
    </source>
</evidence>
<dbReference type="UniPathway" id="UPA00143"/>
<dbReference type="Proteomes" id="UP000053825">
    <property type="component" value="Unassembled WGS sequence"/>
</dbReference>
<evidence type="ECO:0000256" key="16">
    <source>
        <dbReference type="ARBA" id="ARBA00082369"/>
    </source>
</evidence>